<evidence type="ECO:0000256" key="5">
    <source>
        <dbReference type="ARBA" id="ARBA00018679"/>
    </source>
</evidence>
<dbReference type="InterPro" id="IPR029144">
    <property type="entry name" value="Thr_synth_N"/>
</dbReference>
<dbReference type="PANTHER" id="PTHR42690">
    <property type="entry name" value="THREONINE SYNTHASE FAMILY MEMBER"/>
    <property type="match status" value="1"/>
</dbReference>
<dbReference type="InterPro" id="IPR036052">
    <property type="entry name" value="TrpB-like_PALP_sf"/>
</dbReference>
<keyword evidence="7" id="KW-0791">Threonine biosynthesis</keyword>
<dbReference type="SUPFAM" id="SSF53686">
    <property type="entry name" value="Tryptophan synthase beta subunit-like PLP-dependent enzymes"/>
    <property type="match status" value="1"/>
</dbReference>
<feature type="domain" description="Threonine synthase N-terminal" evidence="14">
    <location>
        <begin position="11"/>
        <end position="78"/>
    </location>
</feature>
<evidence type="ECO:0000256" key="6">
    <source>
        <dbReference type="ARBA" id="ARBA00022605"/>
    </source>
</evidence>
<dbReference type="Gene3D" id="3.90.1380.10">
    <property type="entry name" value="Threonine synthase, N-terminal domain"/>
    <property type="match status" value="1"/>
</dbReference>
<dbReference type="InterPro" id="IPR037158">
    <property type="entry name" value="Thr_synth_N_sf"/>
</dbReference>
<evidence type="ECO:0000256" key="12">
    <source>
        <dbReference type="PIRSR" id="PIRSR604450-51"/>
    </source>
</evidence>
<comment type="cofactor">
    <cofactor evidence="1 12">
        <name>pyridoxal 5'-phosphate</name>
        <dbReference type="ChEBI" id="CHEBI:597326"/>
    </cofactor>
</comment>
<evidence type="ECO:0000256" key="9">
    <source>
        <dbReference type="ARBA" id="ARBA00023239"/>
    </source>
</evidence>
<evidence type="ECO:0000256" key="3">
    <source>
        <dbReference type="ARBA" id="ARBA00005517"/>
    </source>
</evidence>
<evidence type="ECO:0000256" key="4">
    <source>
        <dbReference type="ARBA" id="ARBA00013028"/>
    </source>
</evidence>
<feature type="domain" description="Tryptophan synthase beta chain-like PALP" evidence="13">
    <location>
        <begin position="95"/>
        <end position="363"/>
    </location>
</feature>
<gene>
    <name evidence="15" type="primary">thrC</name>
    <name evidence="15" type="ORF">GCM10007895_24680</name>
</gene>
<evidence type="ECO:0000259" key="14">
    <source>
        <dbReference type="Pfam" id="PF14821"/>
    </source>
</evidence>
<dbReference type="Proteomes" id="UP001161422">
    <property type="component" value="Unassembled WGS sequence"/>
</dbReference>
<comment type="caution">
    <text evidence="15">The sequence shown here is derived from an EMBL/GenBank/DDBJ whole genome shotgun (WGS) entry which is preliminary data.</text>
</comment>
<dbReference type="GO" id="GO:0009088">
    <property type="term" value="P:threonine biosynthetic process"/>
    <property type="evidence" value="ECO:0007669"/>
    <property type="project" value="UniProtKB-UniRule"/>
</dbReference>
<keyword evidence="9" id="KW-0456">Lyase</keyword>
<dbReference type="InterPro" id="IPR001926">
    <property type="entry name" value="TrpB-like_PALP"/>
</dbReference>
<feature type="modified residue" description="N6-(pyridoxal phosphate)lysine" evidence="12">
    <location>
        <position position="105"/>
    </location>
</feature>
<dbReference type="PANTHER" id="PTHR42690:SF1">
    <property type="entry name" value="THREONINE SYNTHASE-LIKE 2"/>
    <property type="match status" value="1"/>
</dbReference>
<dbReference type="GO" id="GO:0004795">
    <property type="term" value="F:threonine synthase activity"/>
    <property type="evidence" value="ECO:0007669"/>
    <property type="project" value="UniProtKB-UniRule"/>
</dbReference>
<reference evidence="15" key="1">
    <citation type="journal article" date="2014" name="Int. J. Syst. Evol. Microbiol.">
        <title>Complete genome sequence of Corynebacterium casei LMG S-19264T (=DSM 44701T), isolated from a smear-ripened cheese.</title>
        <authorList>
            <consortium name="US DOE Joint Genome Institute (JGI-PGF)"/>
            <person name="Walter F."/>
            <person name="Albersmeier A."/>
            <person name="Kalinowski J."/>
            <person name="Ruckert C."/>
        </authorList>
    </citation>
    <scope>NUCLEOTIDE SEQUENCE</scope>
    <source>
        <strain evidence="15">NBRC 101628</strain>
    </source>
</reference>
<comment type="catalytic activity">
    <reaction evidence="10">
        <text>O-phospho-L-homoserine + H2O = L-threonine + phosphate</text>
        <dbReference type="Rhea" id="RHEA:10840"/>
        <dbReference type="ChEBI" id="CHEBI:15377"/>
        <dbReference type="ChEBI" id="CHEBI:43474"/>
        <dbReference type="ChEBI" id="CHEBI:57590"/>
        <dbReference type="ChEBI" id="CHEBI:57926"/>
        <dbReference type="EC" id="4.2.3.1"/>
    </reaction>
</comment>
<keyword evidence="8 12" id="KW-0663">Pyridoxal phosphate</keyword>
<keyword evidence="16" id="KW-1185">Reference proteome</keyword>
<reference evidence="15" key="2">
    <citation type="submission" date="2023-01" db="EMBL/GenBank/DDBJ databases">
        <title>Draft genome sequence of Paraferrimonas sedimenticola strain NBRC 101628.</title>
        <authorList>
            <person name="Sun Q."/>
            <person name="Mori K."/>
        </authorList>
    </citation>
    <scope>NUCLEOTIDE SEQUENCE</scope>
    <source>
        <strain evidence="15">NBRC 101628</strain>
    </source>
</reference>
<dbReference type="InterPro" id="IPR051166">
    <property type="entry name" value="Threonine_Synthase"/>
</dbReference>
<dbReference type="RefSeq" id="WP_095504972.1">
    <property type="nucleotide sequence ID" value="NZ_BSNC01000006.1"/>
</dbReference>
<evidence type="ECO:0000256" key="1">
    <source>
        <dbReference type="ARBA" id="ARBA00001933"/>
    </source>
</evidence>
<name>A0AA37RXB2_9GAMM</name>
<dbReference type="EMBL" id="BSNC01000006">
    <property type="protein sequence ID" value="GLP97161.1"/>
    <property type="molecule type" value="Genomic_DNA"/>
</dbReference>
<dbReference type="GO" id="GO:0030170">
    <property type="term" value="F:pyridoxal phosphate binding"/>
    <property type="evidence" value="ECO:0007669"/>
    <property type="project" value="InterPro"/>
</dbReference>
<dbReference type="Pfam" id="PF14821">
    <property type="entry name" value="Thr_synth_N"/>
    <property type="match status" value="1"/>
</dbReference>
<dbReference type="FunFam" id="3.40.50.1100:FF:000022">
    <property type="entry name" value="Threonine synthase"/>
    <property type="match status" value="1"/>
</dbReference>
<evidence type="ECO:0000256" key="2">
    <source>
        <dbReference type="ARBA" id="ARBA00004979"/>
    </source>
</evidence>
<comment type="similarity">
    <text evidence="3">Belongs to the threonine synthase family.</text>
</comment>
<evidence type="ECO:0000259" key="13">
    <source>
        <dbReference type="Pfam" id="PF00291"/>
    </source>
</evidence>
<evidence type="ECO:0000313" key="15">
    <source>
        <dbReference type="EMBL" id="GLP97161.1"/>
    </source>
</evidence>
<evidence type="ECO:0000256" key="8">
    <source>
        <dbReference type="ARBA" id="ARBA00022898"/>
    </source>
</evidence>
<dbReference type="Pfam" id="PF00291">
    <property type="entry name" value="PALP"/>
    <property type="match status" value="1"/>
</dbReference>
<dbReference type="EC" id="4.2.3.1" evidence="4 11"/>
<sequence>MELFNLSAPEEVVNFKTALVKGLGRNRGLYMPAKVPELDDVESLLSLGFVERSQKILGAWLADELGQERVDQLVSKAFGFELPLIKVDEQRHCLELFHGPTLAFKDFGARFMAQCLSALNPDQKITILTATSGDTGAAVADAFYGLDNVEVVILYPDGRISELQRRLFTTLGGNIHTLAVDGDFDQCQDLVKQAFEDSQLRQAVNLNSANSINISRLLAQVCYYFEVLAQVEPSQRDSVVVSVPSGNFGNLTAGLLAKAMGLPVAKFIAATNANDTVPRFWNQGEWQVNPTQSTESNAMDVSDPSNWPRAEFLLREHLSQELVEAVAVSEDETQASLQQLHQQGYVSEPHAAVAAHALANKLQPNQLGVFLGTAHPAKFQSSVERSLNIQLELPAALAAVADKTCLAQSLAPDYQALRQWMLAQLKG</sequence>
<protein>
    <recommendedName>
        <fullName evidence="5 11">Threonine synthase</fullName>
        <ecNumber evidence="4 11">4.2.3.1</ecNumber>
    </recommendedName>
</protein>
<organism evidence="15 16">
    <name type="scientific">Paraferrimonas sedimenticola</name>
    <dbReference type="NCBI Taxonomy" id="375674"/>
    <lineage>
        <taxon>Bacteria</taxon>
        <taxon>Pseudomonadati</taxon>
        <taxon>Pseudomonadota</taxon>
        <taxon>Gammaproteobacteria</taxon>
        <taxon>Alteromonadales</taxon>
        <taxon>Ferrimonadaceae</taxon>
        <taxon>Paraferrimonas</taxon>
    </lineage>
</organism>
<dbReference type="Gene3D" id="3.40.50.1100">
    <property type="match status" value="2"/>
</dbReference>
<evidence type="ECO:0000256" key="11">
    <source>
        <dbReference type="NCBIfam" id="TIGR00260"/>
    </source>
</evidence>
<accession>A0AA37RXB2</accession>
<comment type="pathway">
    <text evidence="2">Amino-acid biosynthesis; L-threonine biosynthesis; L-threonine from L-aspartate: step 5/5.</text>
</comment>
<dbReference type="InterPro" id="IPR000634">
    <property type="entry name" value="Ser/Thr_deHydtase_PyrdxlP-BS"/>
</dbReference>
<dbReference type="PROSITE" id="PS00165">
    <property type="entry name" value="DEHYDRATASE_SER_THR"/>
    <property type="match status" value="1"/>
</dbReference>
<dbReference type="AlphaFoldDB" id="A0AA37RXB2"/>
<keyword evidence="6" id="KW-0028">Amino-acid biosynthesis</keyword>
<evidence type="ECO:0000313" key="16">
    <source>
        <dbReference type="Proteomes" id="UP001161422"/>
    </source>
</evidence>
<dbReference type="InterPro" id="IPR004450">
    <property type="entry name" value="Thr_synthase-like"/>
</dbReference>
<evidence type="ECO:0000256" key="7">
    <source>
        <dbReference type="ARBA" id="ARBA00022697"/>
    </source>
</evidence>
<proteinExistence type="inferred from homology"/>
<evidence type="ECO:0000256" key="10">
    <source>
        <dbReference type="ARBA" id="ARBA00049144"/>
    </source>
</evidence>
<dbReference type="NCBIfam" id="TIGR00260">
    <property type="entry name" value="thrC"/>
    <property type="match status" value="1"/>
</dbReference>